<dbReference type="GO" id="GO:0008270">
    <property type="term" value="F:zinc ion binding"/>
    <property type="evidence" value="ECO:0007669"/>
    <property type="project" value="InterPro"/>
</dbReference>
<feature type="binding site" evidence="14">
    <location>
        <position position="375"/>
    </location>
    <ligand>
        <name>Zn(2+)</name>
        <dbReference type="ChEBI" id="CHEBI:29105"/>
        <note>catalytic</note>
    </ligand>
</feature>
<evidence type="ECO:0000256" key="11">
    <source>
        <dbReference type="ARBA" id="ARBA00023136"/>
    </source>
</evidence>
<reference evidence="22" key="1">
    <citation type="submission" date="2016-04" db="UniProtKB">
        <authorList>
            <consortium name="WormBaseParasite"/>
        </authorList>
    </citation>
    <scope>IDENTIFICATION</scope>
</reference>
<dbReference type="InterPro" id="IPR024571">
    <property type="entry name" value="ERAP1-like_C_dom"/>
</dbReference>
<feature type="domain" description="ERAP1-like C-terminal" evidence="18">
    <location>
        <begin position="1352"/>
        <end position="1598"/>
    </location>
</feature>
<keyword evidence="11" id="KW-0472">Membrane</keyword>
<dbReference type="InterPro" id="IPR050344">
    <property type="entry name" value="Peptidase_M1_aminopeptidases"/>
</dbReference>
<keyword evidence="21" id="KW-1185">Reference proteome</keyword>
<dbReference type="SUPFAM" id="SSF55486">
    <property type="entry name" value="Metalloproteases ('zincins'), catalytic domain"/>
    <property type="match status" value="2"/>
</dbReference>
<comment type="subcellular location">
    <subcellularLocation>
        <location evidence="1">Membrane</location>
        <topology evidence="1">Single-pass membrane protein</topology>
    </subcellularLocation>
</comment>
<name>A0A158R084_NIPBR</name>
<evidence type="ECO:0000256" key="7">
    <source>
        <dbReference type="ARBA" id="ARBA00022801"/>
    </source>
</evidence>
<dbReference type="WBParaSite" id="NBR_0001135001-mRNA-1">
    <property type="protein sequence ID" value="NBR_0001135001-mRNA-1"/>
    <property type="gene ID" value="NBR_0001135001"/>
</dbReference>
<keyword evidence="7" id="KW-0378">Hydrolase</keyword>
<feature type="domain" description="Peptidase M1 membrane alanine aminopeptidase" evidence="17">
    <location>
        <begin position="280"/>
        <end position="507"/>
    </location>
</feature>
<keyword evidence="4" id="KW-0645">Protease</keyword>
<dbReference type="InterPro" id="IPR001930">
    <property type="entry name" value="Peptidase_M1"/>
</dbReference>
<feature type="binding site" evidence="14">
    <location>
        <position position="352"/>
    </location>
    <ligand>
        <name>Zn(2+)</name>
        <dbReference type="ChEBI" id="CHEBI:29105"/>
        <note>catalytic</note>
    </ligand>
</feature>
<feature type="compositionally biased region" description="Polar residues" evidence="16">
    <location>
        <begin position="44"/>
        <end position="54"/>
    </location>
</feature>
<dbReference type="InterPro" id="IPR042097">
    <property type="entry name" value="Aminopeptidase_N-like_N_sf"/>
</dbReference>
<dbReference type="OMA" id="IALKYDC"/>
<evidence type="ECO:0000256" key="14">
    <source>
        <dbReference type="PIRSR" id="PIRSR634016-3"/>
    </source>
</evidence>
<feature type="active site" description="Proton acceptor" evidence="13">
    <location>
        <position position="353"/>
    </location>
</feature>
<keyword evidence="10" id="KW-0482">Metalloprotease</keyword>
<evidence type="ECO:0000256" key="4">
    <source>
        <dbReference type="ARBA" id="ARBA00022670"/>
    </source>
</evidence>
<dbReference type="Gene3D" id="2.60.40.1730">
    <property type="entry name" value="tricorn interacting facor f3 domain"/>
    <property type="match status" value="3"/>
</dbReference>
<dbReference type="GO" id="GO:0042277">
    <property type="term" value="F:peptide binding"/>
    <property type="evidence" value="ECO:0007669"/>
    <property type="project" value="TreeGrafter"/>
</dbReference>
<keyword evidence="9" id="KW-1133">Transmembrane helix</keyword>
<evidence type="ECO:0000256" key="2">
    <source>
        <dbReference type="ARBA" id="ARBA00010136"/>
    </source>
</evidence>
<dbReference type="Gene3D" id="1.10.390.10">
    <property type="entry name" value="Neutral Protease Domain 2"/>
    <property type="match status" value="2"/>
</dbReference>
<comment type="cofactor">
    <cofactor evidence="14">
        <name>Zn(2+)</name>
        <dbReference type="ChEBI" id="CHEBI:29105"/>
    </cofactor>
    <text evidence="14">Binds 1 zinc ion per subunit.</text>
</comment>
<dbReference type="FunFam" id="1.10.390.10:FF:000016">
    <property type="entry name" value="Glutamyl aminopeptidase"/>
    <property type="match status" value="1"/>
</dbReference>
<evidence type="ECO:0000256" key="12">
    <source>
        <dbReference type="ARBA" id="ARBA00023180"/>
    </source>
</evidence>
<dbReference type="GO" id="GO:0043171">
    <property type="term" value="P:peptide catabolic process"/>
    <property type="evidence" value="ECO:0007669"/>
    <property type="project" value="TreeGrafter"/>
</dbReference>
<evidence type="ECO:0000313" key="21">
    <source>
        <dbReference type="Proteomes" id="UP000271162"/>
    </source>
</evidence>
<dbReference type="GO" id="GO:0006508">
    <property type="term" value="P:proteolysis"/>
    <property type="evidence" value="ECO:0007669"/>
    <property type="project" value="UniProtKB-KW"/>
</dbReference>
<dbReference type="STRING" id="27835.A0A158R084"/>
<evidence type="ECO:0000256" key="8">
    <source>
        <dbReference type="ARBA" id="ARBA00022833"/>
    </source>
</evidence>
<evidence type="ECO:0000256" key="5">
    <source>
        <dbReference type="ARBA" id="ARBA00022692"/>
    </source>
</evidence>
<dbReference type="GO" id="GO:0005737">
    <property type="term" value="C:cytoplasm"/>
    <property type="evidence" value="ECO:0007669"/>
    <property type="project" value="TreeGrafter"/>
</dbReference>
<feature type="domain" description="Peptidase M1 membrane alanine aminopeptidase" evidence="17">
    <location>
        <begin position="1119"/>
        <end position="1299"/>
    </location>
</feature>
<dbReference type="InterPro" id="IPR027268">
    <property type="entry name" value="Peptidase_M4/M1_CTD_sf"/>
</dbReference>
<dbReference type="InterPro" id="IPR034016">
    <property type="entry name" value="M1_APN-typ"/>
</dbReference>
<proteinExistence type="inferred from homology"/>
<dbReference type="Gene3D" id="2.60.40.1910">
    <property type="match status" value="1"/>
</dbReference>
<evidence type="ECO:0000256" key="9">
    <source>
        <dbReference type="ARBA" id="ARBA00022989"/>
    </source>
</evidence>
<dbReference type="GO" id="GO:0016020">
    <property type="term" value="C:membrane"/>
    <property type="evidence" value="ECO:0007669"/>
    <property type="project" value="UniProtKB-SubCell"/>
</dbReference>
<feature type="domain" description="Aminopeptidase N-like N-terminal" evidence="19">
    <location>
        <begin position="988"/>
        <end position="1059"/>
    </location>
</feature>
<sequence>MEEQQLNEQEYNSTFTTYAQYLYFKEISPHPTHSTGEAIGGTTTGSHRTADNSPTAAELRLPTSIEPLHYDLTIKTYLPFYVDFPAKKNLTFDGRIEIKMKIIDSTRKIVLNAKNISDEEKIAIAKVKMVERLEKVEFVLASKIPKDSLAHLKIVYTGLISNTLGGLYQTIYTEADGKTRQSMQFNLTGLCYVRIAAVTHMEPSDARRLVPCFDEPAFKANWTVTRIGDWITSKFETTPRMSSYLLAILVSEFDYVEGHTKSGVRFRIWSRPEAKEMTIYAKDAAIKCLEFYEDYYDIKFPLRKQDMVALPDFSMGAMENWGLITYRENSLLYDDRYYAPRNKKRVAMVVAHELAHQWFGNLVTLKWWDDLWLNEGFAAMVEFLGVDEITNKNMRIKEYFLLYAVDVGLGADRVASSHPLSFRIDKASEVTEAFDSITYRKGASVLQMVSALIGEGNFKKAIIHYLKKFSYSNAKASDLWNSFDEIVTDVPGPRSSSLKVSDFADQWITQMGFPLVTVESFNATSAKITQSRYKTRKNAEDPPKYRNPRYGFQWDVPIWYQNSNDRKVKVAWLTRDEPLFIHVENTEEPLVVNADRRGFYQQNYDTNGWKKIIKQLKRDHSVYSPQTRNAIISDAFAAALIDKLDYTTLFELLEYARNETEYLPWMEIMAGFQSILEYFGNEPETKPAMSYMMSVLKPMYDNVNMKNLADRYKDEEVFVEMSLQQAVLSAFCSLGSKDCIEKFRALFDKEVSQKCGTGDKASKCVSVAAPLRQAMYCYGVKEGGEIAFKKVMRLYYAESVQLEKDYLLTAIGCSNDITSLKELLLLALDRNSSFARLQDVAGVFRAVSANPLGREFMFNFLVDRWEDIVNSFKAEHKAVYVAITECSRGIRTKQQLEQLRTLQKEGLLAEKYGAFDEAIENAEDRVEWIEKHFLHYELTIKTYLPFYVDFPANKNLTTDGHLEIHMKVISSTNTIVLNAKNITVLAEKIAAATHMEPSDARLMVPCFDEPVFKANWTVTVIHPKGTKAVSNGIENGEGERSGDWIISKFKTTPRMSSYLLAIFVSEFDYVEGHTSSGVRFRIWSRPEAKEMTAYAKDAAIKCLEFYENYYDIKFPLPKQENSLLYDPRYYGQQNKKRVAMVIAHELAHQWFGNLVTLKWWDDLWLNEGFASMVEFLGVDNITDKNMRIREYFLLYAIDEGLEADRVASSHPLSFKIDKAADVTEAFDDITYRKGASVLEMVSAVVGEENFKKAITHYLKKFSYANAQASDLWTSFDEIVTDVPGPRGSPLKVSDFADQWIVQMGFPLVTVESFNATSVKITQSRYKTNENAEELPKYRKPKYGFKWDPEEPFVVNADRHGFYRQNYDSSGWQKIIKQLKEDHEKLDYVTLFELLEYVKKETEYLPVEETMDGFRSILEYFGSEPESRAGMSYMRSILKPLYDKINMTYLANHYREDELFFEMNLEQAVLATYCKLGSRDCIEKFRTLFDKEVAQKCRTGEKASECVTVAAPLRQTMYCNGVKEGGEIAFEKKDYLLAALGCHNDITALKGLLLLALDRNSSFVRLQDVASVFRVVSSNPVGQEFMFNFLIERWEDILNGGIRTEQQIGQLRTLQKEGLHAKEYGAFNVQIEKAEYKVEWIKKHYRELADFFQKALPK</sequence>
<dbReference type="InterPro" id="IPR014782">
    <property type="entry name" value="Peptidase_M1_dom"/>
</dbReference>
<evidence type="ECO:0000256" key="1">
    <source>
        <dbReference type="ARBA" id="ARBA00004167"/>
    </source>
</evidence>
<evidence type="ECO:0000313" key="20">
    <source>
        <dbReference type="EMBL" id="VDL74940.1"/>
    </source>
</evidence>
<evidence type="ECO:0000256" key="15">
    <source>
        <dbReference type="PIRSR" id="PIRSR634016-4"/>
    </source>
</evidence>
<dbReference type="PRINTS" id="PR00756">
    <property type="entry name" value="ALADIPTASE"/>
</dbReference>
<reference evidence="20 21" key="2">
    <citation type="submission" date="2018-11" db="EMBL/GenBank/DDBJ databases">
        <authorList>
            <consortium name="Pathogen Informatics"/>
        </authorList>
    </citation>
    <scope>NUCLEOTIDE SEQUENCE [LARGE SCALE GENOMIC DNA]</scope>
</reference>
<keyword evidence="12" id="KW-0325">Glycoprotein</keyword>
<feature type="domain" description="Aminopeptidase N-like N-terminal" evidence="19">
    <location>
        <begin position="67"/>
        <end position="225"/>
    </location>
</feature>
<dbReference type="GO" id="GO:0005615">
    <property type="term" value="C:extracellular space"/>
    <property type="evidence" value="ECO:0007669"/>
    <property type="project" value="TreeGrafter"/>
</dbReference>
<dbReference type="FunFam" id="1.10.390.10:FF:000006">
    <property type="entry name" value="Puromycin-sensitive aminopeptidase"/>
    <property type="match status" value="1"/>
</dbReference>
<feature type="domain" description="ERAP1-like C-terminal" evidence="18">
    <location>
        <begin position="591"/>
        <end position="922"/>
    </location>
</feature>
<evidence type="ECO:0000259" key="19">
    <source>
        <dbReference type="Pfam" id="PF17900"/>
    </source>
</evidence>
<dbReference type="InterPro" id="IPR045357">
    <property type="entry name" value="Aminopeptidase_N-like_N"/>
</dbReference>
<evidence type="ECO:0000256" key="13">
    <source>
        <dbReference type="PIRSR" id="PIRSR634016-1"/>
    </source>
</evidence>
<keyword evidence="8 14" id="KW-0862">Zinc</keyword>
<accession>A0A158R084</accession>
<dbReference type="PANTHER" id="PTHR11533:SF301">
    <property type="entry name" value="AMINOPEPTIDASE"/>
    <property type="match status" value="1"/>
</dbReference>
<evidence type="ECO:0000259" key="18">
    <source>
        <dbReference type="Pfam" id="PF11838"/>
    </source>
</evidence>
<evidence type="ECO:0000256" key="6">
    <source>
        <dbReference type="ARBA" id="ARBA00022723"/>
    </source>
</evidence>
<feature type="site" description="Transition state stabilizer" evidence="15">
    <location>
        <position position="439"/>
    </location>
</feature>
<dbReference type="Proteomes" id="UP000271162">
    <property type="component" value="Unassembled WGS sequence"/>
</dbReference>
<dbReference type="SUPFAM" id="SSF63737">
    <property type="entry name" value="Leukotriene A4 hydrolase N-terminal domain"/>
    <property type="match status" value="2"/>
</dbReference>
<organism evidence="22">
    <name type="scientific">Nippostrongylus brasiliensis</name>
    <name type="common">Rat hookworm</name>
    <dbReference type="NCBI Taxonomy" id="27835"/>
    <lineage>
        <taxon>Eukaryota</taxon>
        <taxon>Metazoa</taxon>
        <taxon>Ecdysozoa</taxon>
        <taxon>Nematoda</taxon>
        <taxon>Chromadorea</taxon>
        <taxon>Rhabditida</taxon>
        <taxon>Rhabditina</taxon>
        <taxon>Rhabditomorpha</taxon>
        <taxon>Strongyloidea</taxon>
        <taxon>Heligmosomidae</taxon>
        <taxon>Nippostrongylus</taxon>
    </lineage>
</organism>
<dbReference type="GO" id="GO:0070006">
    <property type="term" value="F:metalloaminopeptidase activity"/>
    <property type="evidence" value="ECO:0007669"/>
    <property type="project" value="TreeGrafter"/>
</dbReference>
<feature type="binding site" evidence="14">
    <location>
        <position position="356"/>
    </location>
    <ligand>
        <name>Zn(2+)</name>
        <dbReference type="ChEBI" id="CHEBI:29105"/>
        <note>catalytic</note>
    </ligand>
</feature>
<evidence type="ECO:0000259" key="17">
    <source>
        <dbReference type="Pfam" id="PF01433"/>
    </source>
</evidence>
<evidence type="ECO:0000313" key="22">
    <source>
        <dbReference type="WBParaSite" id="NBR_0001135001-mRNA-1"/>
    </source>
</evidence>
<dbReference type="EMBL" id="UYSL01020507">
    <property type="protein sequence ID" value="VDL74940.1"/>
    <property type="molecule type" value="Genomic_DNA"/>
</dbReference>
<dbReference type="CDD" id="cd09601">
    <property type="entry name" value="M1_APN-Q_like"/>
    <property type="match status" value="2"/>
</dbReference>
<comment type="similarity">
    <text evidence="2">Belongs to the peptidase M1 family.</text>
</comment>
<keyword evidence="6 14" id="KW-0479">Metal-binding</keyword>
<keyword evidence="3" id="KW-0031">Aminopeptidase</keyword>
<evidence type="ECO:0000256" key="16">
    <source>
        <dbReference type="SAM" id="MobiDB-lite"/>
    </source>
</evidence>
<dbReference type="Pfam" id="PF17900">
    <property type="entry name" value="Peptidase_M1_N"/>
    <property type="match status" value="2"/>
</dbReference>
<evidence type="ECO:0000256" key="10">
    <source>
        <dbReference type="ARBA" id="ARBA00023049"/>
    </source>
</evidence>
<gene>
    <name evidence="20" type="ORF">NBR_LOCUS11351</name>
</gene>
<feature type="region of interest" description="Disordered" evidence="16">
    <location>
        <begin position="33"/>
        <end position="54"/>
    </location>
</feature>
<keyword evidence="5" id="KW-0812">Transmembrane</keyword>
<dbReference type="Pfam" id="PF01433">
    <property type="entry name" value="Peptidase_M1"/>
    <property type="match status" value="2"/>
</dbReference>
<dbReference type="Gene3D" id="1.25.50.20">
    <property type="match status" value="2"/>
</dbReference>
<evidence type="ECO:0000256" key="3">
    <source>
        <dbReference type="ARBA" id="ARBA00022438"/>
    </source>
</evidence>
<protein>
    <submittedName>
        <fullName evidence="22">Aminopeptidase N</fullName>
    </submittedName>
</protein>
<dbReference type="PANTHER" id="PTHR11533">
    <property type="entry name" value="PROTEASE M1 ZINC METALLOPROTEASE"/>
    <property type="match status" value="1"/>
</dbReference>
<dbReference type="Pfam" id="PF11838">
    <property type="entry name" value="ERAP1_C"/>
    <property type="match status" value="2"/>
</dbReference>